<keyword evidence="4" id="KW-0862">Zinc</keyword>
<dbReference type="EMBL" id="FNND01000011">
    <property type="protein sequence ID" value="SDX18328.1"/>
    <property type="molecule type" value="Genomic_DNA"/>
</dbReference>
<keyword evidence="3" id="KW-0479">Metal-binding</keyword>
<dbReference type="NCBIfam" id="NF007914">
    <property type="entry name" value="PRK10628.1"/>
    <property type="match status" value="1"/>
</dbReference>
<comment type="cofactor">
    <cofactor evidence="1">
        <name>Zn(2+)</name>
        <dbReference type="ChEBI" id="CHEBI:29105"/>
    </cofactor>
</comment>
<dbReference type="Proteomes" id="UP000182771">
    <property type="component" value="Unassembled WGS sequence"/>
</dbReference>
<dbReference type="PIRSF" id="PIRSF006157">
    <property type="entry name" value="Doxgns_DODA"/>
    <property type="match status" value="1"/>
</dbReference>
<evidence type="ECO:0000313" key="8">
    <source>
        <dbReference type="Proteomes" id="UP000182771"/>
    </source>
</evidence>
<dbReference type="PANTHER" id="PTHR30096">
    <property type="entry name" value="4,5-DOPA DIOXYGENASE EXTRADIOL-LIKE PROTEIN"/>
    <property type="match status" value="1"/>
</dbReference>
<reference evidence="7 8" key="1">
    <citation type="submission" date="2016-10" db="EMBL/GenBank/DDBJ databases">
        <authorList>
            <person name="Varghese N."/>
            <person name="Submissions S."/>
        </authorList>
    </citation>
    <scope>NUCLEOTIDE SEQUENCE [LARGE SCALE GENOMIC DNA]</scope>
    <source>
        <strain evidence="7 8">DSM 11449</strain>
    </source>
</reference>
<proteinExistence type="inferred from homology"/>
<organism evidence="7 8">
    <name type="scientific">Capnocytophaga granulosa</name>
    <dbReference type="NCBI Taxonomy" id="45242"/>
    <lineage>
        <taxon>Bacteria</taxon>
        <taxon>Pseudomonadati</taxon>
        <taxon>Bacteroidota</taxon>
        <taxon>Flavobacteriia</taxon>
        <taxon>Flavobacteriales</taxon>
        <taxon>Flavobacteriaceae</taxon>
        <taxon>Capnocytophaga</taxon>
    </lineage>
</organism>
<dbReference type="AlphaFoldDB" id="A0A1H2ZMY2"/>
<dbReference type="GeneID" id="85016081"/>
<evidence type="ECO:0000256" key="4">
    <source>
        <dbReference type="ARBA" id="ARBA00022833"/>
    </source>
</evidence>
<keyword evidence="8" id="KW-1185">Reference proteome</keyword>
<keyword evidence="5" id="KW-0560">Oxidoreductase</keyword>
<evidence type="ECO:0000256" key="5">
    <source>
        <dbReference type="ARBA" id="ARBA00023002"/>
    </source>
</evidence>
<name>A0A1H2ZMY2_9FLAO</name>
<evidence type="ECO:0000256" key="3">
    <source>
        <dbReference type="ARBA" id="ARBA00022723"/>
    </source>
</evidence>
<dbReference type="InterPro" id="IPR014436">
    <property type="entry name" value="Extradiol_dOase_DODA"/>
</dbReference>
<dbReference type="OrthoDB" id="9790889at2"/>
<comment type="caution">
    <text evidence="7">The sequence shown here is derived from an EMBL/GenBank/DDBJ whole genome shotgun (WGS) entry which is preliminary data.</text>
</comment>
<dbReference type="InterPro" id="IPR004183">
    <property type="entry name" value="Xdiol_dOase_suB"/>
</dbReference>
<feature type="domain" description="Extradiol ring-cleavage dioxygenase class III enzyme subunit B" evidence="6">
    <location>
        <begin position="27"/>
        <end position="177"/>
    </location>
</feature>
<accession>A0A1H2ZMY2</accession>
<dbReference type="GO" id="GO:0008270">
    <property type="term" value="F:zinc ion binding"/>
    <property type="evidence" value="ECO:0007669"/>
    <property type="project" value="InterPro"/>
</dbReference>
<dbReference type="PANTHER" id="PTHR30096:SF0">
    <property type="entry name" value="4,5-DOPA DIOXYGENASE EXTRADIOL-LIKE PROTEIN"/>
    <property type="match status" value="1"/>
</dbReference>
<evidence type="ECO:0000313" key="7">
    <source>
        <dbReference type="EMBL" id="SDX18328.1"/>
    </source>
</evidence>
<comment type="similarity">
    <text evidence="2">Belongs to the DODA-type extradiol aromatic ring-opening dioxygenase family.</text>
</comment>
<dbReference type="GO" id="GO:0016702">
    <property type="term" value="F:oxidoreductase activity, acting on single donors with incorporation of molecular oxygen, incorporation of two atoms of oxygen"/>
    <property type="evidence" value="ECO:0007669"/>
    <property type="project" value="UniProtKB-ARBA"/>
</dbReference>
<dbReference type="Pfam" id="PF02900">
    <property type="entry name" value="LigB"/>
    <property type="match status" value="1"/>
</dbReference>
<sequence length="265" mass="29571">MTKKIPALFVGHGNPMNALDEQSPFNQKFAEITQSFANPKAILCISAHWYSNGLFIMGNPNPPMIYDFYGFPKVLSEVQYPAMGSPELVAQVQELLADTDLKVDPERGFDHGAWAVLKFLYPKADIPVVQLSLDATKPAQWHTDLAKKLAPLREQGVLILASGDIVHNLRLMNFRYINDLDAGYDWAFAFRDQINQTITDNNLEALVHFEQFGENAKLSVPTPDHYLPLLYVMALREEDDEVLIFNDSIVGGSISMTSVLVGGKS</sequence>
<gene>
    <name evidence="7" type="ORF">SAMN05444420_1117</name>
</gene>
<dbReference type="Gene3D" id="3.40.830.10">
    <property type="entry name" value="LigB-like"/>
    <property type="match status" value="1"/>
</dbReference>
<dbReference type="CDD" id="cd07363">
    <property type="entry name" value="45_DOPA_Dioxygenase"/>
    <property type="match status" value="1"/>
</dbReference>
<dbReference type="SUPFAM" id="SSF53213">
    <property type="entry name" value="LigB-like"/>
    <property type="match status" value="1"/>
</dbReference>
<protein>
    <submittedName>
        <fullName evidence="7">4,5-DOPA dioxygenase extradiol</fullName>
    </submittedName>
</protein>
<dbReference type="RefSeq" id="WP_016421244.1">
    <property type="nucleotide sequence ID" value="NZ_FNND01000011.1"/>
</dbReference>
<evidence type="ECO:0000256" key="1">
    <source>
        <dbReference type="ARBA" id="ARBA00001947"/>
    </source>
</evidence>
<evidence type="ECO:0000256" key="2">
    <source>
        <dbReference type="ARBA" id="ARBA00007581"/>
    </source>
</evidence>
<evidence type="ECO:0000259" key="6">
    <source>
        <dbReference type="Pfam" id="PF02900"/>
    </source>
</evidence>
<dbReference type="GO" id="GO:0008198">
    <property type="term" value="F:ferrous iron binding"/>
    <property type="evidence" value="ECO:0007669"/>
    <property type="project" value="InterPro"/>
</dbReference>
<keyword evidence="7" id="KW-0223">Dioxygenase</keyword>